<evidence type="ECO:0000313" key="3">
    <source>
        <dbReference type="Proteomes" id="UP000635245"/>
    </source>
</evidence>
<sequence>MSPPGGWWLRRSWHGRFGTVRWDSFGEPDAEPVVLLHGTPFSSFVWRGLARALARRRRVYVWDLPGYGASEKFAGQDLSFAGLTEAFTGLLEHWELTEPDVVAHDSGGAVALGAHLLRGVSYRSLTLVDAVALGPWGSPFSSLAGEHAEVFARLPSALHTALLREYVSSAAARSLSPDVLAALTQPWLGEAGQEAFYRQLAQRTTDAGYVGSLGEHYPGITLPVLVCWGSEDAWVPADRGRELAALIPSARLEILAGAGHLVPEDSPAELTAAVAGFLG</sequence>
<name>A0A934V481_9PSEU</name>
<gene>
    <name evidence="2" type="ORF">JHE00_27530</name>
</gene>
<dbReference type="InterPro" id="IPR000073">
    <property type="entry name" value="AB_hydrolase_1"/>
</dbReference>
<dbReference type="PANTHER" id="PTHR43194">
    <property type="entry name" value="HYDROLASE ALPHA/BETA FOLD FAMILY"/>
    <property type="match status" value="1"/>
</dbReference>
<dbReference type="RefSeq" id="WP_200323568.1">
    <property type="nucleotide sequence ID" value="NZ_JAENJH010000009.1"/>
</dbReference>
<evidence type="ECO:0000259" key="1">
    <source>
        <dbReference type="Pfam" id="PF12697"/>
    </source>
</evidence>
<keyword evidence="3" id="KW-1185">Reference proteome</keyword>
<protein>
    <submittedName>
        <fullName evidence="2">Alpha/beta hydrolase</fullName>
    </submittedName>
</protein>
<dbReference type="Proteomes" id="UP000635245">
    <property type="component" value="Unassembled WGS sequence"/>
</dbReference>
<dbReference type="AlphaFoldDB" id="A0A934V481"/>
<proteinExistence type="predicted"/>
<reference evidence="2" key="1">
    <citation type="submission" date="2020-12" db="EMBL/GenBank/DDBJ databases">
        <title>Prauserella sp. ASG 168, a novel actinomycete isolated from cave rock.</title>
        <authorList>
            <person name="Suriyachadkun C."/>
        </authorList>
    </citation>
    <scope>NUCLEOTIDE SEQUENCE</scope>
    <source>
        <strain evidence="2">ASG 168</strain>
    </source>
</reference>
<accession>A0A934V481</accession>
<dbReference type="EMBL" id="JAENJH010000009">
    <property type="protein sequence ID" value="MBK1788096.1"/>
    <property type="molecule type" value="Genomic_DNA"/>
</dbReference>
<dbReference type="SUPFAM" id="SSF53474">
    <property type="entry name" value="alpha/beta-Hydrolases"/>
    <property type="match status" value="1"/>
</dbReference>
<evidence type="ECO:0000313" key="2">
    <source>
        <dbReference type="EMBL" id="MBK1788096.1"/>
    </source>
</evidence>
<dbReference type="Pfam" id="PF12697">
    <property type="entry name" value="Abhydrolase_6"/>
    <property type="match status" value="1"/>
</dbReference>
<dbReference type="GO" id="GO:0016787">
    <property type="term" value="F:hydrolase activity"/>
    <property type="evidence" value="ECO:0007669"/>
    <property type="project" value="UniProtKB-KW"/>
</dbReference>
<dbReference type="Gene3D" id="3.40.50.1820">
    <property type="entry name" value="alpha/beta hydrolase"/>
    <property type="match status" value="1"/>
</dbReference>
<dbReference type="PRINTS" id="PR00111">
    <property type="entry name" value="ABHYDROLASE"/>
</dbReference>
<dbReference type="PANTHER" id="PTHR43194:SF5">
    <property type="entry name" value="PIMELOYL-[ACYL-CARRIER PROTEIN] METHYL ESTER ESTERASE"/>
    <property type="match status" value="1"/>
</dbReference>
<dbReference type="InterPro" id="IPR029058">
    <property type="entry name" value="AB_hydrolase_fold"/>
</dbReference>
<comment type="caution">
    <text evidence="2">The sequence shown here is derived from an EMBL/GenBank/DDBJ whole genome shotgun (WGS) entry which is preliminary data.</text>
</comment>
<organism evidence="2 3">
    <name type="scientific">Prauserella cavernicola</name>
    <dbReference type="NCBI Taxonomy" id="2800127"/>
    <lineage>
        <taxon>Bacteria</taxon>
        <taxon>Bacillati</taxon>
        <taxon>Actinomycetota</taxon>
        <taxon>Actinomycetes</taxon>
        <taxon>Pseudonocardiales</taxon>
        <taxon>Pseudonocardiaceae</taxon>
        <taxon>Prauserella</taxon>
    </lineage>
</organism>
<feature type="domain" description="AB hydrolase-1" evidence="1">
    <location>
        <begin position="33"/>
        <end position="272"/>
    </location>
</feature>
<dbReference type="InterPro" id="IPR050228">
    <property type="entry name" value="Carboxylesterase_BioH"/>
</dbReference>
<keyword evidence="2" id="KW-0378">Hydrolase</keyword>